<dbReference type="EMBL" id="ATHJ01000101">
    <property type="protein sequence ID" value="EPR37737.1"/>
    <property type="molecule type" value="Genomic_DNA"/>
</dbReference>
<dbReference type="SMART" id="SM00387">
    <property type="entry name" value="HATPase_c"/>
    <property type="match status" value="1"/>
</dbReference>
<dbReference type="PROSITE" id="PS50109">
    <property type="entry name" value="HIS_KIN"/>
    <property type="match status" value="1"/>
</dbReference>
<dbReference type="Pfam" id="PF00512">
    <property type="entry name" value="HisKA"/>
    <property type="match status" value="1"/>
</dbReference>
<dbReference type="PANTHER" id="PTHR43547">
    <property type="entry name" value="TWO-COMPONENT HISTIDINE KINASE"/>
    <property type="match status" value="1"/>
</dbReference>
<feature type="domain" description="Histidine kinase" evidence="7">
    <location>
        <begin position="141"/>
        <end position="358"/>
    </location>
</feature>
<dbReference type="PRINTS" id="PR00344">
    <property type="entry name" value="BCTRLSENSOR"/>
</dbReference>
<dbReference type="RefSeq" id="WP_020878093.1">
    <property type="nucleotide sequence ID" value="NZ_ATHJ01000101.1"/>
</dbReference>
<evidence type="ECO:0000259" key="8">
    <source>
        <dbReference type="PROSITE" id="PS50110"/>
    </source>
</evidence>
<dbReference type="OrthoDB" id="9790791at2"/>
<protein>
    <recommendedName>
        <fullName evidence="2">histidine kinase</fullName>
        <ecNumber evidence="2">2.7.13.3</ecNumber>
    </recommendedName>
</protein>
<dbReference type="Proteomes" id="UP000014977">
    <property type="component" value="Unassembled WGS sequence"/>
</dbReference>
<proteinExistence type="predicted"/>
<dbReference type="AlphaFoldDB" id="S7TKM2"/>
<evidence type="ECO:0000256" key="4">
    <source>
        <dbReference type="ARBA" id="ARBA00022679"/>
    </source>
</evidence>
<sequence>MKLLIADDDPTIRAYLKHIAAKWGYDIIEAVNGVQAWSALTSEDPPRLAILDWVMPEPDGVEICRRMQYHADERFIYLILLTSKTEKQSIVHALDSGAHDYLTKPFYVNELRSRVAVGKRFVEAQDKLRESNEIKNKFLRIAAHDLRNPLAVIINIAQVLRSGLLRESPEKGDDLLMRIDQSARHMLSLVNDLLDVSIIESGHLKLSTAATSLNTLLTQRIQFAEHLAAKKQITIQTEIEEIPPFSFDPNRISQVIDNLISNAVKYSPKGSLVQVFLKRKDGKAWVFVRDQGPGISSEDQKRLFGEFQRLGSPPTDGEASTGLGLAIAKKIVEAHNGRIGVQSRIGSGAIFSFALPIL</sequence>
<dbReference type="InterPro" id="IPR011006">
    <property type="entry name" value="CheY-like_superfamily"/>
</dbReference>
<dbReference type="PROSITE" id="PS50110">
    <property type="entry name" value="RESPONSE_REGULATORY"/>
    <property type="match status" value="1"/>
</dbReference>
<keyword evidence="10" id="KW-1185">Reference proteome</keyword>
<feature type="modified residue" description="4-aspartylphosphate" evidence="6">
    <location>
        <position position="52"/>
    </location>
</feature>
<evidence type="ECO:0000259" key="7">
    <source>
        <dbReference type="PROSITE" id="PS50109"/>
    </source>
</evidence>
<gene>
    <name evidence="9" type="ORF">dsmv_3026</name>
</gene>
<keyword evidence="4" id="KW-0808">Transferase</keyword>
<dbReference type="InterPro" id="IPR036890">
    <property type="entry name" value="HATPase_C_sf"/>
</dbReference>
<dbReference type="InterPro" id="IPR001789">
    <property type="entry name" value="Sig_transdc_resp-reg_receiver"/>
</dbReference>
<dbReference type="InterPro" id="IPR003594">
    <property type="entry name" value="HATPase_dom"/>
</dbReference>
<evidence type="ECO:0000256" key="3">
    <source>
        <dbReference type="ARBA" id="ARBA00022553"/>
    </source>
</evidence>
<dbReference type="Gene3D" id="3.40.50.2300">
    <property type="match status" value="1"/>
</dbReference>
<comment type="catalytic activity">
    <reaction evidence="1">
        <text>ATP + protein L-histidine = ADP + protein N-phospho-L-histidine.</text>
        <dbReference type="EC" id="2.7.13.3"/>
    </reaction>
</comment>
<dbReference type="SUPFAM" id="SSF55874">
    <property type="entry name" value="ATPase domain of HSP90 chaperone/DNA topoisomerase II/histidine kinase"/>
    <property type="match status" value="1"/>
</dbReference>
<dbReference type="eggNOG" id="COG2205">
    <property type="taxonomic scope" value="Bacteria"/>
</dbReference>
<dbReference type="GO" id="GO:0000155">
    <property type="term" value="F:phosphorelay sensor kinase activity"/>
    <property type="evidence" value="ECO:0007669"/>
    <property type="project" value="InterPro"/>
</dbReference>
<evidence type="ECO:0000256" key="2">
    <source>
        <dbReference type="ARBA" id="ARBA00012438"/>
    </source>
</evidence>
<dbReference type="InterPro" id="IPR003661">
    <property type="entry name" value="HisK_dim/P_dom"/>
</dbReference>
<reference evidence="9 10" key="1">
    <citation type="journal article" date="2013" name="Genome Announc.">
        <title>Draft genome sequences for three mercury-methylating, sulfate-reducing bacteria.</title>
        <authorList>
            <person name="Brown S.D."/>
            <person name="Hurt R.A.Jr."/>
            <person name="Gilmour C.C."/>
            <person name="Elias D.A."/>
        </authorList>
    </citation>
    <scope>NUCLEOTIDE SEQUENCE [LARGE SCALE GENOMIC DNA]</scope>
    <source>
        <strain evidence="9 10">DSM 2059</strain>
    </source>
</reference>
<dbReference type="STRING" id="897.B2D07_09615"/>
<evidence type="ECO:0000256" key="5">
    <source>
        <dbReference type="ARBA" id="ARBA00022777"/>
    </source>
</evidence>
<dbReference type="PANTHER" id="PTHR43547:SF2">
    <property type="entry name" value="HYBRID SIGNAL TRANSDUCTION HISTIDINE KINASE C"/>
    <property type="match status" value="1"/>
</dbReference>
<dbReference type="Gene3D" id="3.30.565.10">
    <property type="entry name" value="Histidine kinase-like ATPase, C-terminal domain"/>
    <property type="match status" value="1"/>
</dbReference>
<dbReference type="InterPro" id="IPR005467">
    <property type="entry name" value="His_kinase_dom"/>
</dbReference>
<dbReference type="SMART" id="SM00448">
    <property type="entry name" value="REC"/>
    <property type="match status" value="1"/>
</dbReference>
<dbReference type="InterPro" id="IPR004358">
    <property type="entry name" value="Sig_transdc_His_kin-like_C"/>
</dbReference>
<evidence type="ECO:0000256" key="6">
    <source>
        <dbReference type="PROSITE-ProRule" id="PRU00169"/>
    </source>
</evidence>
<accession>S7TKM2</accession>
<dbReference type="CDD" id="cd00075">
    <property type="entry name" value="HATPase"/>
    <property type="match status" value="1"/>
</dbReference>
<keyword evidence="5 9" id="KW-0418">Kinase</keyword>
<evidence type="ECO:0000256" key="1">
    <source>
        <dbReference type="ARBA" id="ARBA00000085"/>
    </source>
</evidence>
<evidence type="ECO:0000313" key="9">
    <source>
        <dbReference type="EMBL" id="EPR37737.1"/>
    </source>
</evidence>
<comment type="caution">
    <text evidence="9">The sequence shown here is derived from an EMBL/GenBank/DDBJ whole genome shotgun (WGS) entry which is preliminary data.</text>
</comment>
<dbReference type="CDD" id="cd17574">
    <property type="entry name" value="REC_OmpR"/>
    <property type="match status" value="1"/>
</dbReference>
<keyword evidence="3 6" id="KW-0597">Phosphoprotein</keyword>
<organism evidence="9 10">
    <name type="scientific">Desulfococcus multivorans DSM 2059</name>
    <dbReference type="NCBI Taxonomy" id="1121405"/>
    <lineage>
        <taxon>Bacteria</taxon>
        <taxon>Pseudomonadati</taxon>
        <taxon>Thermodesulfobacteriota</taxon>
        <taxon>Desulfobacteria</taxon>
        <taxon>Desulfobacterales</taxon>
        <taxon>Desulfococcaceae</taxon>
        <taxon>Desulfococcus</taxon>
    </lineage>
</organism>
<dbReference type="FunFam" id="3.30.565.10:FF:000006">
    <property type="entry name" value="Sensor histidine kinase WalK"/>
    <property type="match status" value="1"/>
</dbReference>
<dbReference type="Gene3D" id="1.10.287.130">
    <property type="match status" value="1"/>
</dbReference>
<dbReference type="CDD" id="cd00082">
    <property type="entry name" value="HisKA"/>
    <property type="match status" value="1"/>
</dbReference>
<dbReference type="Pfam" id="PF02518">
    <property type="entry name" value="HATPase_c"/>
    <property type="match status" value="1"/>
</dbReference>
<evidence type="ECO:0000313" key="10">
    <source>
        <dbReference type="Proteomes" id="UP000014977"/>
    </source>
</evidence>
<name>S7TKM2_DESML</name>
<dbReference type="SMART" id="SM00388">
    <property type="entry name" value="HisKA"/>
    <property type="match status" value="1"/>
</dbReference>
<dbReference type="Pfam" id="PF00072">
    <property type="entry name" value="Response_reg"/>
    <property type="match status" value="1"/>
</dbReference>
<dbReference type="SUPFAM" id="SSF52172">
    <property type="entry name" value="CheY-like"/>
    <property type="match status" value="1"/>
</dbReference>
<feature type="domain" description="Response regulatory" evidence="8">
    <location>
        <begin position="2"/>
        <end position="119"/>
    </location>
</feature>
<dbReference type="EC" id="2.7.13.3" evidence="2"/>